<evidence type="ECO:0000313" key="2">
    <source>
        <dbReference type="EMBL" id="AHM56085.1"/>
    </source>
</evidence>
<proteinExistence type="predicted"/>
<feature type="transmembrane region" description="Helical" evidence="1">
    <location>
        <begin position="7"/>
        <end position="29"/>
    </location>
</feature>
<protein>
    <recommendedName>
        <fullName evidence="4">DUF4760 domain-containing protein</fullName>
    </recommendedName>
</protein>
<dbReference type="PATRIC" id="fig|1286171.3.peg.730"/>
<name>W8T5F2_PEPAC</name>
<dbReference type="eggNOG" id="ENOG5030AIC">
    <property type="taxonomic scope" value="Bacteria"/>
</dbReference>
<evidence type="ECO:0000313" key="3">
    <source>
        <dbReference type="Proteomes" id="UP000019591"/>
    </source>
</evidence>
<keyword evidence="1" id="KW-1133">Transmembrane helix</keyword>
<evidence type="ECO:0008006" key="4">
    <source>
        <dbReference type="Google" id="ProtNLM"/>
    </source>
</evidence>
<dbReference type="AlphaFoldDB" id="W8T5F2"/>
<keyword evidence="1" id="KW-0812">Transmembrane</keyword>
<organism evidence="2 3">
    <name type="scientific">Peptoclostridium acidaminophilum DSM 3953</name>
    <dbReference type="NCBI Taxonomy" id="1286171"/>
    <lineage>
        <taxon>Bacteria</taxon>
        <taxon>Bacillati</taxon>
        <taxon>Bacillota</taxon>
        <taxon>Clostridia</taxon>
        <taxon>Peptostreptococcales</taxon>
        <taxon>Peptoclostridiaceae</taxon>
        <taxon>Peptoclostridium</taxon>
    </lineage>
</organism>
<evidence type="ECO:0000256" key="1">
    <source>
        <dbReference type="SAM" id="Phobius"/>
    </source>
</evidence>
<reference evidence="2 3" key="1">
    <citation type="journal article" date="2014" name="Genome Announc.">
        <title>Complete Genome Sequence of Amino Acid-Utilizing Eubacterium acidaminophilum al-2 (DSM 3953).</title>
        <authorList>
            <person name="Poehlein A."/>
            <person name="Andreesen J.R."/>
            <person name="Daniel R."/>
        </authorList>
    </citation>
    <scope>NUCLEOTIDE SEQUENCE [LARGE SCALE GENOMIC DNA]</scope>
    <source>
        <strain evidence="2 3">DSM 3953</strain>
    </source>
</reference>
<dbReference type="KEGG" id="eac:EAL2_c07850"/>
<gene>
    <name evidence="2" type="ORF">EAL2_c07850</name>
</gene>
<dbReference type="HOGENOM" id="CLU_087537_0_0_9"/>
<accession>W8T5F2</accession>
<sequence length="237" mass="27819">MRLINNILLVLILSLLSAFIYFIQFLLFHNPADTFFYLFQDLAFVPMQAIVVTLVLNKLLNVIEKRHQLKKINVIISAFFAETGMSIMYALSELDGNDNFRKLDMTDLSSKGKIKAIKNEIKEFKYDIQATPERLENLRDILSQKKSFLIKMLENSNLYEHDSFTDMIWSVFHIADELQNLESMSSVRAEDCEHLKTDILRAYPMVLSEWVDYMKYLRDDYPYLFSLALRKNQLSSD</sequence>
<dbReference type="STRING" id="1286171.EAL2_c07850"/>
<dbReference type="Proteomes" id="UP000019591">
    <property type="component" value="Chromosome"/>
</dbReference>
<keyword evidence="3" id="KW-1185">Reference proteome</keyword>
<dbReference type="EMBL" id="CP007452">
    <property type="protein sequence ID" value="AHM56085.1"/>
    <property type="molecule type" value="Genomic_DNA"/>
</dbReference>
<keyword evidence="1" id="KW-0472">Membrane</keyword>
<feature type="transmembrane region" description="Helical" evidence="1">
    <location>
        <begin position="35"/>
        <end position="60"/>
    </location>
</feature>